<proteinExistence type="predicted"/>
<evidence type="ECO:0000313" key="2">
    <source>
        <dbReference type="EMBL" id="PWB08010.1"/>
    </source>
</evidence>
<comment type="caution">
    <text evidence="2">The sequence shown here is derived from an EMBL/GenBank/DDBJ whole genome shotgun (WGS) entry which is preliminary data.</text>
</comment>
<dbReference type="AlphaFoldDB" id="A0A2V1ITC3"/>
<gene>
    <name evidence="2" type="ORF">C5O25_05290</name>
</gene>
<protein>
    <submittedName>
        <fullName evidence="2">Insulinase family protein</fullName>
    </submittedName>
</protein>
<name>A0A2V1ITC3_9BACT</name>
<dbReference type="GO" id="GO:0046872">
    <property type="term" value="F:metal ion binding"/>
    <property type="evidence" value="ECO:0007669"/>
    <property type="project" value="InterPro"/>
</dbReference>
<dbReference type="EMBL" id="PUBV01000008">
    <property type="protein sequence ID" value="PWB08010.1"/>
    <property type="molecule type" value="Genomic_DNA"/>
</dbReference>
<accession>A0A2V1ITC3</accession>
<dbReference type="InterPro" id="IPR011249">
    <property type="entry name" value="Metalloenz_LuxS/M16"/>
</dbReference>
<keyword evidence="3" id="KW-1185">Reference proteome</keyword>
<sequence>MSATPDRSKAPATHIPSDIKLPAMRELTLDNGMKVSALDHPDTEISRLTVITEGGMAEAGNPAIALLDSQLRQEGTTTTDGLTLADHFDFNGAWTACSSGNHHRSFTVYHLESKRQMILPQVIDILTDPSFPADRLAKWRERMIAQTAIEQQTVGYQASALSREITIGAGHPLAQNPDPDRIAAIDRDTLLDFHRRNLHPRHIRLFIAGRLTPSLEHQLNRSFGSITPPQGMEEPSSCIVPFNIGSGKRGFRTVDGALQSAVCVTLRGIDRNHPDYLPLRMTVNALGGYFGSRLSANIRERLGLTYGIHASLLGYAEGGMISIATECDNAYRDRVVDEIASEMTRLATAPPDADEMERIRMTELSSLLDIMETPFTVSDFYQSMHINGLSPDYFDQRLMTARTMSPEIIADMASKYLRPDLMNVAIAGKNSN</sequence>
<dbReference type="Proteomes" id="UP000244925">
    <property type="component" value="Unassembled WGS sequence"/>
</dbReference>
<feature type="domain" description="Peptidase M16 C-terminal" evidence="1">
    <location>
        <begin position="185"/>
        <end position="361"/>
    </location>
</feature>
<organism evidence="2 3">
    <name type="scientific">Paramuribaculum intestinale</name>
    <dbReference type="NCBI Taxonomy" id="2094151"/>
    <lineage>
        <taxon>Bacteria</taxon>
        <taxon>Pseudomonadati</taxon>
        <taxon>Bacteroidota</taxon>
        <taxon>Bacteroidia</taxon>
        <taxon>Bacteroidales</taxon>
        <taxon>Muribaculaceae</taxon>
        <taxon>Paramuribaculum</taxon>
    </lineage>
</organism>
<evidence type="ECO:0000313" key="3">
    <source>
        <dbReference type="Proteomes" id="UP000244925"/>
    </source>
</evidence>
<dbReference type="PANTHER" id="PTHR11851">
    <property type="entry name" value="METALLOPROTEASE"/>
    <property type="match status" value="1"/>
</dbReference>
<reference evidence="3" key="1">
    <citation type="submission" date="2018-02" db="EMBL/GenBank/DDBJ databases">
        <authorList>
            <person name="Clavel T."/>
            <person name="Strowig T."/>
        </authorList>
    </citation>
    <scope>NUCLEOTIDE SEQUENCE [LARGE SCALE GENOMIC DNA]</scope>
    <source>
        <strain evidence="3">DSM 100764</strain>
    </source>
</reference>
<evidence type="ECO:0000259" key="1">
    <source>
        <dbReference type="Pfam" id="PF05193"/>
    </source>
</evidence>
<dbReference type="Gene3D" id="3.30.830.10">
    <property type="entry name" value="Metalloenzyme, LuxS/M16 peptidase-like"/>
    <property type="match status" value="2"/>
</dbReference>
<dbReference type="InterPro" id="IPR007863">
    <property type="entry name" value="Peptidase_M16_C"/>
</dbReference>
<dbReference type="PANTHER" id="PTHR11851:SF224">
    <property type="entry name" value="PROCESSING PROTEASE"/>
    <property type="match status" value="1"/>
</dbReference>
<dbReference type="SUPFAM" id="SSF63411">
    <property type="entry name" value="LuxS/MPP-like metallohydrolase"/>
    <property type="match status" value="2"/>
</dbReference>
<dbReference type="GeneID" id="93423887"/>
<dbReference type="InterPro" id="IPR050361">
    <property type="entry name" value="MPP/UQCRC_Complex"/>
</dbReference>
<dbReference type="Pfam" id="PF05193">
    <property type="entry name" value="Peptidase_M16_C"/>
    <property type="match status" value="1"/>
</dbReference>
<dbReference type="RefSeq" id="WP_107035694.1">
    <property type="nucleotide sequence ID" value="NZ_CAONGC010000023.1"/>
</dbReference>